<dbReference type="InterPro" id="IPR050789">
    <property type="entry name" value="Diverse_Enzym_Activities"/>
</dbReference>
<organism evidence="3 4">
    <name type="scientific">Sphingomonas limnosediminicola</name>
    <dbReference type="NCBI Taxonomy" id="940133"/>
    <lineage>
        <taxon>Bacteria</taxon>
        <taxon>Pseudomonadati</taxon>
        <taxon>Pseudomonadota</taxon>
        <taxon>Alphaproteobacteria</taxon>
        <taxon>Sphingomonadales</taxon>
        <taxon>Sphingomonadaceae</taxon>
        <taxon>Sphingomonas</taxon>
    </lineage>
</organism>
<dbReference type="PANTHER" id="PTHR43283:SF7">
    <property type="entry name" value="BETA-LACTAMASE-RELATED DOMAIN-CONTAINING PROTEIN"/>
    <property type="match status" value="1"/>
</dbReference>
<comment type="caution">
    <text evidence="3">The sequence shown here is derived from an EMBL/GenBank/DDBJ whole genome shotgun (WGS) entry which is preliminary data.</text>
</comment>
<keyword evidence="4" id="KW-1185">Reference proteome</keyword>
<feature type="domain" description="Beta-lactamase-related" evidence="2">
    <location>
        <begin position="61"/>
        <end position="333"/>
    </location>
</feature>
<dbReference type="Gene3D" id="3.40.710.10">
    <property type="entry name" value="DD-peptidase/beta-lactamase superfamily"/>
    <property type="match status" value="1"/>
</dbReference>
<evidence type="ECO:0000256" key="1">
    <source>
        <dbReference type="SAM" id="SignalP"/>
    </source>
</evidence>
<name>A0ABP7LKP6_9SPHN</name>
<dbReference type="InterPro" id="IPR001466">
    <property type="entry name" value="Beta-lactam-related"/>
</dbReference>
<proteinExistence type="predicted"/>
<dbReference type="PANTHER" id="PTHR43283">
    <property type="entry name" value="BETA-LACTAMASE-RELATED"/>
    <property type="match status" value="1"/>
</dbReference>
<sequence length="360" mass="39239">MRKASAALVIGTALMLLSTAASARVPAPVLDKVRARATQAKFDGTILIGERDGTSEASSLGPKAPPPDAVWRWASITKQLTAVIAMQEVASGKLDLDAPVVRYWTDWKAPFGKWLRIRDLLLHNSGLPQPDASPEDKDGIPAFYRSAAKSPKVSASGFCAGLARGSPPQKFEYNNCDSIVLAEVLARVTGKSFEQLLHERLAKPLGMTSFGMFEVNLPPAKHVQPTGEFSDKDRLLNLGVYGASGGAYGTIGDLWKFDHALMGKQLLTADLKEKMWASSRDNGYYGFFQWIYPAALKGCSKPVRIVERQGLVGGIELRNFIMPESGRALIMFSRHRPTNLGDPWEGKGFAYDLLSAVVCR</sequence>
<evidence type="ECO:0000313" key="4">
    <source>
        <dbReference type="Proteomes" id="UP001500827"/>
    </source>
</evidence>
<accession>A0ABP7LKP6</accession>
<protein>
    <recommendedName>
        <fullName evidence="2">Beta-lactamase-related domain-containing protein</fullName>
    </recommendedName>
</protein>
<reference evidence="4" key="1">
    <citation type="journal article" date="2019" name="Int. J. Syst. Evol. Microbiol.">
        <title>The Global Catalogue of Microorganisms (GCM) 10K type strain sequencing project: providing services to taxonomists for standard genome sequencing and annotation.</title>
        <authorList>
            <consortium name="The Broad Institute Genomics Platform"/>
            <consortium name="The Broad Institute Genome Sequencing Center for Infectious Disease"/>
            <person name="Wu L."/>
            <person name="Ma J."/>
        </authorList>
    </citation>
    <scope>NUCLEOTIDE SEQUENCE [LARGE SCALE GENOMIC DNA]</scope>
    <source>
        <strain evidence="4">JCM 17543</strain>
    </source>
</reference>
<gene>
    <name evidence="3" type="ORF">GCM10022276_20150</name>
</gene>
<dbReference type="RefSeq" id="WP_344699560.1">
    <property type="nucleotide sequence ID" value="NZ_BAABBM010000001.1"/>
</dbReference>
<keyword evidence="1" id="KW-0732">Signal</keyword>
<dbReference type="InterPro" id="IPR012338">
    <property type="entry name" value="Beta-lactam/transpept-like"/>
</dbReference>
<evidence type="ECO:0000313" key="3">
    <source>
        <dbReference type="EMBL" id="GAA3901351.1"/>
    </source>
</evidence>
<dbReference type="SUPFAM" id="SSF56601">
    <property type="entry name" value="beta-lactamase/transpeptidase-like"/>
    <property type="match status" value="1"/>
</dbReference>
<dbReference type="Pfam" id="PF00144">
    <property type="entry name" value="Beta-lactamase"/>
    <property type="match status" value="1"/>
</dbReference>
<dbReference type="EMBL" id="BAABBM010000001">
    <property type="protein sequence ID" value="GAA3901351.1"/>
    <property type="molecule type" value="Genomic_DNA"/>
</dbReference>
<feature type="chain" id="PRO_5045239974" description="Beta-lactamase-related domain-containing protein" evidence="1">
    <location>
        <begin position="24"/>
        <end position="360"/>
    </location>
</feature>
<feature type="signal peptide" evidence="1">
    <location>
        <begin position="1"/>
        <end position="23"/>
    </location>
</feature>
<dbReference type="Proteomes" id="UP001500827">
    <property type="component" value="Unassembled WGS sequence"/>
</dbReference>
<evidence type="ECO:0000259" key="2">
    <source>
        <dbReference type="Pfam" id="PF00144"/>
    </source>
</evidence>